<name>A0A2P2QUJ6_RHIMU</name>
<proteinExistence type="predicted"/>
<dbReference type="EMBL" id="GGEC01090189">
    <property type="protein sequence ID" value="MBX70673.1"/>
    <property type="molecule type" value="Transcribed_RNA"/>
</dbReference>
<evidence type="ECO:0000313" key="1">
    <source>
        <dbReference type="EMBL" id="MBX70673.1"/>
    </source>
</evidence>
<sequence length="43" mass="5157">MNKQKENRWNSNIVPCLFVIRKKYIVLLLFCQFISRIQSKASV</sequence>
<organism evidence="1">
    <name type="scientific">Rhizophora mucronata</name>
    <name type="common">Asiatic mangrove</name>
    <dbReference type="NCBI Taxonomy" id="61149"/>
    <lineage>
        <taxon>Eukaryota</taxon>
        <taxon>Viridiplantae</taxon>
        <taxon>Streptophyta</taxon>
        <taxon>Embryophyta</taxon>
        <taxon>Tracheophyta</taxon>
        <taxon>Spermatophyta</taxon>
        <taxon>Magnoliopsida</taxon>
        <taxon>eudicotyledons</taxon>
        <taxon>Gunneridae</taxon>
        <taxon>Pentapetalae</taxon>
        <taxon>rosids</taxon>
        <taxon>fabids</taxon>
        <taxon>Malpighiales</taxon>
        <taxon>Rhizophoraceae</taxon>
        <taxon>Rhizophora</taxon>
    </lineage>
</organism>
<reference evidence="1" key="1">
    <citation type="submission" date="2018-02" db="EMBL/GenBank/DDBJ databases">
        <title>Rhizophora mucronata_Transcriptome.</title>
        <authorList>
            <person name="Meera S.P."/>
            <person name="Sreeshan A."/>
            <person name="Augustine A."/>
        </authorList>
    </citation>
    <scope>NUCLEOTIDE SEQUENCE</scope>
    <source>
        <tissue evidence="1">Leaf</tissue>
    </source>
</reference>
<protein>
    <submittedName>
        <fullName evidence="1">Uncharacterized protein</fullName>
    </submittedName>
</protein>
<dbReference type="AlphaFoldDB" id="A0A2P2QUJ6"/>
<accession>A0A2P2QUJ6</accession>